<keyword evidence="2" id="KW-0223">Dioxygenase</keyword>
<gene>
    <name evidence="2" type="ORF">FXN65_24430</name>
</gene>
<reference evidence="2 3" key="1">
    <citation type="submission" date="2019-08" db="EMBL/GenBank/DDBJ databases">
        <title>Whole-genome Sequencing of e-waste polymer degrading bacterium Pseudomonas sp. strain PE08.</title>
        <authorList>
            <person name="Kirdat K."/>
            <person name="Debbarma P."/>
            <person name="Narawade N."/>
            <person name="Suyal D."/>
            <person name="Thorat V."/>
            <person name="Shouche Y."/>
            <person name="Goel R."/>
            <person name="Yadav A."/>
        </authorList>
    </citation>
    <scope>NUCLEOTIDE SEQUENCE [LARGE SCALE GENOMIC DNA]</scope>
    <source>
        <strain evidence="2 3">PE08</strain>
    </source>
</reference>
<dbReference type="EMBL" id="CP043311">
    <property type="protein sequence ID" value="QEY65050.1"/>
    <property type="molecule type" value="Genomic_DNA"/>
</dbReference>
<dbReference type="PANTHER" id="PTHR20883">
    <property type="entry name" value="PHYTANOYL-COA DIOXYGENASE DOMAIN CONTAINING 1"/>
    <property type="match status" value="1"/>
</dbReference>
<comment type="cofactor">
    <cofactor evidence="1">
        <name>Fe(2+)</name>
        <dbReference type="ChEBI" id="CHEBI:29033"/>
    </cofactor>
</comment>
<dbReference type="KEGG" id="plal:FXN65_24430"/>
<evidence type="ECO:0000256" key="1">
    <source>
        <dbReference type="ARBA" id="ARBA00001954"/>
    </source>
</evidence>
<accession>A0A5J6QRC8</accession>
<proteinExistence type="predicted"/>
<evidence type="ECO:0000313" key="3">
    <source>
        <dbReference type="Proteomes" id="UP000327179"/>
    </source>
</evidence>
<keyword evidence="2" id="KW-0560">Oxidoreductase</keyword>
<keyword evidence="3" id="KW-1185">Reference proteome</keyword>
<dbReference type="Proteomes" id="UP000327179">
    <property type="component" value="Chromosome"/>
</dbReference>
<dbReference type="InterPro" id="IPR008775">
    <property type="entry name" value="Phytyl_CoA_dOase-like"/>
</dbReference>
<evidence type="ECO:0000313" key="2">
    <source>
        <dbReference type="EMBL" id="QEY65050.1"/>
    </source>
</evidence>
<dbReference type="GO" id="GO:0016706">
    <property type="term" value="F:2-oxoglutarate-dependent dioxygenase activity"/>
    <property type="evidence" value="ECO:0007669"/>
    <property type="project" value="UniProtKB-ARBA"/>
</dbReference>
<organism evidence="2 3">
    <name type="scientific">Metapseudomonas lalkuanensis</name>
    <dbReference type="NCBI Taxonomy" id="2604832"/>
    <lineage>
        <taxon>Bacteria</taxon>
        <taxon>Pseudomonadati</taxon>
        <taxon>Pseudomonadota</taxon>
        <taxon>Gammaproteobacteria</taxon>
        <taxon>Pseudomonadales</taxon>
        <taxon>Pseudomonadaceae</taxon>
        <taxon>Metapseudomonas</taxon>
    </lineage>
</organism>
<dbReference type="Gene3D" id="2.60.120.620">
    <property type="entry name" value="q2cbj1_9rhob like domain"/>
    <property type="match status" value="1"/>
</dbReference>
<dbReference type="SUPFAM" id="SSF51197">
    <property type="entry name" value="Clavaminate synthase-like"/>
    <property type="match status" value="1"/>
</dbReference>
<dbReference type="AlphaFoldDB" id="A0A5J6QRC8"/>
<dbReference type="GO" id="GO:0005506">
    <property type="term" value="F:iron ion binding"/>
    <property type="evidence" value="ECO:0007669"/>
    <property type="project" value="UniProtKB-ARBA"/>
</dbReference>
<dbReference type="Pfam" id="PF05721">
    <property type="entry name" value="PhyH"/>
    <property type="match status" value="1"/>
</dbReference>
<dbReference type="PANTHER" id="PTHR20883:SF48">
    <property type="entry name" value="ECTOINE DIOXYGENASE"/>
    <property type="match status" value="1"/>
</dbReference>
<name>A0A5J6QRC8_9GAMM</name>
<sequence>MPMSTAARLDALHEQGFTLLPGVLDATSVATLRQLMDQLQPVHWDYLGLLDDHFKCVFNRGPEWLPWLDLPGVIDLAEAALGEDCHVIGQTAWRCHPGFIGAELHLDHLAMELPESLLADPSFKLPIQVCTAHLYLDDIDADLCPTLVIPGSHRAGRKPRSGEPHWHGKAAEPVLCQAGDVLMFRSELWHAGSRNRTHDRSRYLLQVHYGRRMVAQKFSPYLDFRFNPQVLAACTPRQRRLLGDHEAAEYD</sequence>
<protein>
    <submittedName>
        <fullName evidence="2">Phytanoyl-CoA dioxygenase family protein</fullName>
    </submittedName>
</protein>